<dbReference type="Proteomes" id="UP000276232">
    <property type="component" value="Unassembled WGS sequence"/>
</dbReference>
<dbReference type="GO" id="GO:0004089">
    <property type="term" value="F:carbonate dehydratase activity"/>
    <property type="evidence" value="ECO:0007669"/>
    <property type="project" value="UniProtKB-EC"/>
</dbReference>
<dbReference type="InterPro" id="IPR041891">
    <property type="entry name" value="Alpha_CA_prokaryot-like"/>
</dbReference>
<keyword evidence="7" id="KW-0732">Signal</keyword>
<evidence type="ECO:0000256" key="3">
    <source>
        <dbReference type="ARBA" id="ARBA00022723"/>
    </source>
</evidence>
<dbReference type="EC" id="4.2.1.1" evidence="2"/>
<feature type="domain" description="Alpha-carbonic anhydrase" evidence="8">
    <location>
        <begin position="19"/>
        <end position="265"/>
    </location>
</feature>
<evidence type="ECO:0000259" key="8">
    <source>
        <dbReference type="PROSITE" id="PS51144"/>
    </source>
</evidence>
<comment type="catalytic activity">
    <reaction evidence="6">
        <text>hydrogencarbonate + H(+) = CO2 + H2O</text>
        <dbReference type="Rhea" id="RHEA:10748"/>
        <dbReference type="ChEBI" id="CHEBI:15377"/>
        <dbReference type="ChEBI" id="CHEBI:15378"/>
        <dbReference type="ChEBI" id="CHEBI:16526"/>
        <dbReference type="ChEBI" id="CHEBI:17544"/>
        <dbReference type="EC" id="4.2.1.1"/>
    </reaction>
</comment>
<evidence type="ECO:0000256" key="4">
    <source>
        <dbReference type="ARBA" id="ARBA00022833"/>
    </source>
</evidence>
<proteinExistence type="inferred from homology"/>
<keyword evidence="10" id="KW-1185">Reference proteome</keyword>
<comment type="caution">
    <text evidence="9">The sequence shown here is derived from an EMBL/GenBank/DDBJ whole genome shotgun (WGS) entry which is preliminary data.</text>
</comment>
<evidence type="ECO:0000256" key="6">
    <source>
        <dbReference type="ARBA" id="ARBA00048348"/>
    </source>
</evidence>
<dbReference type="Gene3D" id="3.10.200.10">
    <property type="entry name" value="Alpha carbonic anhydrase"/>
    <property type="match status" value="1"/>
</dbReference>
<dbReference type="PANTHER" id="PTHR18952:SF265">
    <property type="entry name" value="CARBONIC ANHYDRASE"/>
    <property type="match status" value="1"/>
</dbReference>
<dbReference type="PANTHER" id="PTHR18952">
    <property type="entry name" value="CARBONIC ANHYDRASE"/>
    <property type="match status" value="1"/>
</dbReference>
<feature type="signal peptide" evidence="7">
    <location>
        <begin position="1"/>
        <end position="30"/>
    </location>
</feature>
<dbReference type="RefSeq" id="WP_123379161.1">
    <property type="nucleotide sequence ID" value="NZ_RJKN01000002.1"/>
</dbReference>
<dbReference type="CDD" id="cd03124">
    <property type="entry name" value="alpha_CA_prokaryotic_like"/>
    <property type="match status" value="1"/>
</dbReference>
<dbReference type="InterPro" id="IPR036398">
    <property type="entry name" value="CA_dom_sf"/>
</dbReference>
<dbReference type="InParanoid" id="A0A3N1HRD0"/>
<accession>A0A3N1HRD0</accession>
<sequence length="265" mass="28505">MSVSPLSRRSVLAAPLLVAAAGAAAPAAVAAPGRPGAPVPEVLGQSPVDVRRSAVRRGRALPPLQVHYRRDVPVSLAYVTRDAGSPDGCSTRDVEETEQAGVRPGDGWVVVGGRRYDLLQTHFHTPSEHTVDGRHAPMEQHLVHSDADGNLLVLAVLLVEGPAGEADRLLSVLPDECVDPVTVEHVDLRAMLPEQLGAVRYSGSLTTDPYTEGVRWFVLEPRTVSAEGVARFRTVFPDGDAREVQPLGRRELVADPSASRWLRRL</sequence>
<dbReference type="OrthoDB" id="5327615at2"/>
<dbReference type="InterPro" id="IPR001148">
    <property type="entry name" value="CA_dom"/>
</dbReference>
<keyword evidence="3" id="KW-0479">Metal-binding</keyword>
<evidence type="ECO:0000256" key="7">
    <source>
        <dbReference type="SAM" id="SignalP"/>
    </source>
</evidence>
<dbReference type="InterPro" id="IPR006311">
    <property type="entry name" value="TAT_signal"/>
</dbReference>
<dbReference type="PROSITE" id="PS51318">
    <property type="entry name" value="TAT"/>
    <property type="match status" value="1"/>
</dbReference>
<gene>
    <name evidence="9" type="ORF">EDC03_1082</name>
</gene>
<reference evidence="9 10" key="1">
    <citation type="journal article" date="2015" name="Stand. Genomic Sci.">
        <title>Genomic Encyclopedia of Bacterial and Archaeal Type Strains, Phase III: the genomes of soil and plant-associated and newly described type strains.</title>
        <authorList>
            <person name="Whitman W.B."/>
            <person name="Woyke T."/>
            <person name="Klenk H.P."/>
            <person name="Zhou Y."/>
            <person name="Lilburn T.G."/>
            <person name="Beck B.J."/>
            <person name="De Vos P."/>
            <person name="Vandamme P."/>
            <person name="Eisen J.A."/>
            <person name="Garrity G."/>
            <person name="Hugenholtz P."/>
            <person name="Kyrpides N.C."/>
        </authorList>
    </citation>
    <scope>NUCLEOTIDE SEQUENCE [LARGE SCALE GENOMIC DNA]</scope>
    <source>
        <strain evidence="9 10">CECT 7306</strain>
    </source>
</reference>
<dbReference type="AlphaFoldDB" id="A0A3N1HRD0"/>
<evidence type="ECO:0000256" key="1">
    <source>
        <dbReference type="ARBA" id="ARBA00010718"/>
    </source>
</evidence>
<evidence type="ECO:0000313" key="10">
    <source>
        <dbReference type="Proteomes" id="UP000276232"/>
    </source>
</evidence>
<keyword evidence="5" id="KW-0456">Lyase</keyword>
<feature type="chain" id="PRO_5018080837" description="carbonic anhydrase" evidence="7">
    <location>
        <begin position="31"/>
        <end position="265"/>
    </location>
</feature>
<comment type="similarity">
    <text evidence="1">Belongs to the alpha-carbonic anhydrase family.</text>
</comment>
<name>A0A3N1HRD0_9ACTN</name>
<dbReference type="SMART" id="SM01057">
    <property type="entry name" value="Carb_anhydrase"/>
    <property type="match status" value="1"/>
</dbReference>
<dbReference type="EMBL" id="RJKN01000002">
    <property type="protein sequence ID" value="ROP44952.1"/>
    <property type="molecule type" value="Genomic_DNA"/>
</dbReference>
<evidence type="ECO:0000256" key="5">
    <source>
        <dbReference type="ARBA" id="ARBA00023239"/>
    </source>
</evidence>
<keyword evidence="4" id="KW-0862">Zinc</keyword>
<dbReference type="InterPro" id="IPR023561">
    <property type="entry name" value="Carbonic_anhydrase_a-class"/>
</dbReference>
<evidence type="ECO:0000313" key="9">
    <source>
        <dbReference type="EMBL" id="ROP44952.1"/>
    </source>
</evidence>
<dbReference type="Pfam" id="PF00194">
    <property type="entry name" value="Carb_anhydrase"/>
    <property type="match status" value="1"/>
</dbReference>
<organism evidence="9 10">
    <name type="scientific">Pseudokineococcus lusitanus</name>
    <dbReference type="NCBI Taxonomy" id="763993"/>
    <lineage>
        <taxon>Bacteria</taxon>
        <taxon>Bacillati</taxon>
        <taxon>Actinomycetota</taxon>
        <taxon>Actinomycetes</taxon>
        <taxon>Kineosporiales</taxon>
        <taxon>Kineosporiaceae</taxon>
        <taxon>Pseudokineococcus</taxon>
    </lineage>
</organism>
<dbReference type="GO" id="GO:0008270">
    <property type="term" value="F:zinc ion binding"/>
    <property type="evidence" value="ECO:0007669"/>
    <property type="project" value="InterPro"/>
</dbReference>
<dbReference type="SUPFAM" id="SSF51069">
    <property type="entry name" value="Carbonic anhydrase"/>
    <property type="match status" value="1"/>
</dbReference>
<dbReference type="PROSITE" id="PS51144">
    <property type="entry name" value="ALPHA_CA_2"/>
    <property type="match status" value="1"/>
</dbReference>
<protein>
    <recommendedName>
        <fullName evidence="2">carbonic anhydrase</fullName>
        <ecNumber evidence="2">4.2.1.1</ecNumber>
    </recommendedName>
</protein>
<evidence type="ECO:0000256" key="2">
    <source>
        <dbReference type="ARBA" id="ARBA00012925"/>
    </source>
</evidence>